<evidence type="ECO:0000259" key="7">
    <source>
        <dbReference type="Pfam" id="PF07810"/>
    </source>
</evidence>
<feature type="transmembrane region" description="Helical" evidence="6">
    <location>
        <begin position="340"/>
        <end position="367"/>
    </location>
</feature>
<feature type="transmembrane region" description="Helical" evidence="6">
    <location>
        <begin position="517"/>
        <end position="534"/>
    </location>
</feature>
<feature type="transmembrane region" description="Helical" evidence="6">
    <location>
        <begin position="213"/>
        <end position="232"/>
    </location>
</feature>
<comment type="subcellular location">
    <subcellularLocation>
        <location evidence="1">Membrane</location>
        <topology evidence="1">Multi-pass membrane protein</topology>
    </subcellularLocation>
</comment>
<dbReference type="Proteomes" id="UP000007755">
    <property type="component" value="Unassembled WGS sequence"/>
</dbReference>
<dbReference type="PANTHER" id="PTHR23302:SF43">
    <property type="entry name" value="TMC DOMAIN-CONTAINING PROTEIN"/>
    <property type="match status" value="1"/>
</dbReference>
<organism evidence="9">
    <name type="scientific">Acromyrmex echinatior</name>
    <name type="common">Panamanian leafcutter ant</name>
    <name type="synonym">Acromyrmex octospinosus echinatior</name>
    <dbReference type="NCBI Taxonomy" id="103372"/>
    <lineage>
        <taxon>Eukaryota</taxon>
        <taxon>Metazoa</taxon>
        <taxon>Ecdysozoa</taxon>
        <taxon>Arthropoda</taxon>
        <taxon>Hexapoda</taxon>
        <taxon>Insecta</taxon>
        <taxon>Pterygota</taxon>
        <taxon>Neoptera</taxon>
        <taxon>Endopterygota</taxon>
        <taxon>Hymenoptera</taxon>
        <taxon>Apocrita</taxon>
        <taxon>Aculeata</taxon>
        <taxon>Formicoidea</taxon>
        <taxon>Formicidae</taxon>
        <taxon>Myrmicinae</taxon>
        <taxon>Acromyrmex</taxon>
    </lineage>
</organism>
<dbReference type="OrthoDB" id="1936208at2759"/>
<keyword evidence="9" id="KW-1185">Reference proteome</keyword>
<accession>F4W4F6</accession>
<reference evidence="8" key="1">
    <citation type="submission" date="2011-02" db="EMBL/GenBank/DDBJ databases">
        <title>The genome of the leaf-cutting ant Acromyrmex echinatior suggests key adaptations to social evolution and fungus farming.</title>
        <authorList>
            <person name="Nygaard S."/>
            <person name="Zhang G."/>
        </authorList>
    </citation>
    <scope>NUCLEOTIDE SEQUENCE</scope>
</reference>
<feature type="domain" description="TMC" evidence="7">
    <location>
        <begin position="445"/>
        <end position="550"/>
    </location>
</feature>
<dbReference type="InterPro" id="IPR038900">
    <property type="entry name" value="TMC"/>
</dbReference>
<evidence type="ECO:0000313" key="9">
    <source>
        <dbReference type="Proteomes" id="UP000007755"/>
    </source>
</evidence>
<evidence type="ECO:0000256" key="4">
    <source>
        <dbReference type="ARBA" id="ARBA00022989"/>
    </source>
</evidence>
<feature type="transmembrane region" description="Helical" evidence="6">
    <location>
        <begin position="415"/>
        <end position="439"/>
    </location>
</feature>
<evidence type="ECO:0000256" key="5">
    <source>
        <dbReference type="ARBA" id="ARBA00023136"/>
    </source>
</evidence>
<dbReference type="STRING" id="103372.F4W4F6"/>
<evidence type="ECO:0000256" key="2">
    <source>
        <dbReference type="ARBA" id="ARBA00006510"/>
    </source>
</evidence>
<evidence type="ECO:0000256" key="1">
    <source>
        <dbReference type="ARBA" id="ARBA00004141"/>
    </source>
</evidence>
<comment type="similarity">
    <text evidence="2">Belongs to the TMC family.</text>
</comment>
<keyword evidence="5 6" id="KW-0472">Membrane</keyword>
<dbReference type="eggNOG" id="ENOG502QQB2">
    <property type="taxonomic scope" value="Eukaryota"/>
</dbReference>
<sequence>MIQIPVVRMPFEIQEAELCESFDQSIQMEQLLPMELGRKHEGILDLNSIIPYATLRMRNVAHLSNEECANAIASHLQSSEKFMHDDPKLEQFRMETVRTIPQCLAVKQSVKLQLLETVNQKTTKRSISCWKLFKYNVSLKFTKIWITMQNFLSTMKLWHRTIKTIESHHGSGIATYFKFLRWLFFLNTISCILSVSFIVIPQSLDQVYVSNDIKVLDFLTGSGFLSHTIMYYGFYSNGTVDVSFGTKYSIPFAYFLTLLFCYIVTFVILSLKVISSYRKSYVETRGKVHNLYSSKIFCGWDFSISSPKTAVLQSASIYKELEELLAETKQHMRLHWCTKFLLIIIQFAATSIVIFMIFGAGALVWILLSHYNIETPVTISIMIVPIVITAIIHIFPAIISYLALLERYNNKRTELYVTIVRNYAVAAIIIGTLFIFWITHSMSYCWQTHLGEEIYRLIVLDFIASLFGAFLHFIRSVLYKRYSTKVGKSEFDIARSTLNLIYNQMLFWMGFYFSPLISIMIMIKLIFTFYIKRYELKRYYQRPSQPWRAAQTQTLSLALTFLSIIVILFTIGYVITNVKSDECGPFRNHLHTWDFIVDGMLSLKRDSTFWKVISELASPVTGAVILIGMSIAVYCLRAKAEASKEISRIFSNMLLLQSQDKQFLINSFGKCAENKHTFVPNEISFVQDIRHIEQDCTNEEALLHRHNLPSTSFEER</sequence>
<evidence type="ECO:0000256" key="3">
    <source>
        <dbReference type="ARBA" id="ARBA00022692"/>
    </source>
</evidence>
<feature type="transmembrane region" description="Helical" evidence="6">
    <location>
        <begin position="555"/>
        <end position="575"/>
    </location>
</feature>
<dbReference type="InterPro" id="IPR012496">
    <property type="entry name" value="TMC_dom"/>
</dbReference>
<keyword evidence="4 6" id="KW-1133">Transmembrane helix</keyword>
<dbReference type="GO" id="GO:0005886">
    <property type="term" value="C:plasma membrane"/>
    <property type="evidence" value="ECO:0007669"/>
    <property type="project" value="InterPro"/>
</dbReference>
<dbReference type="Pfam" id="PF07810">
    <property type="entry name" value="TMC"/>
    <property type="match status" value="1"/>
</dbReference>
<keyword evidence="3 6" id="KW-0812">Transmembrane</keyword>
<evidence type="ECO:0000313" key="8">
    <source>
        <dbReference type="EMBL" id="EGI70851.1"/>
    </source>
</evidence>
<protein>
    <submittedName>
        <fullName evidence="8">Transmembrane channel-like protein 5</fullName>
    </submittedName>
</protein>
<evidence type="ECO:0000256" key="6">
    <source>
        <dbReference type="SAM" id="Phobius"/>
    </source>
</evidence>
<dbReference type="EMBL" id="GL887532">
    <property type="protein sequence ID" value="EGI70851.1"/>
    <property type="molecule type" value="Genomic_DNA"/>
</dbReference>
<dbReference type="GO" id="GO:0008381">
    <property type="term" value="F:mechanosensitive monoatomic ion channel activity"/>
    <property type="evidence" value="ECO:0007669"/>
    <property type="project" value="TreeGrafter"/>
</dbReference>
<feature type="transmembrane region" description="Helical" evidence="6">
    <location>
        <begin position="252"/>
        <end position="271"/>
    </location>
</feature>
<dbReference type="AlphaFoldDB" id="F4W4F6"/>
<feature type="transmembrane region" description="Helical" evidence="6">
    <location>
        <begin position="616"/>
        <end position="636"/>
    </location>
</feature>
<proteinExistence type="inferred from homology"/>
<dbReference type="InParanoid" id="F4W4F6"/>
<dbReference type="PANTHER" id="PTHR23302">
    <property type="entry name" value="TRANSMEMBRANE CHANNEL-RELATED"/>
    <property type="match status" value="1"/>
</dbReference>
<name>F4W4F6_ACREC</name>
<gene>
    <name evidence="8" type="ORF">G5I_00276</name>
</gene>
<feature type="transmembrane region" description="Helical" evidence="6">
    <location>
        <begin position="454"/>
        <end position="473"/>
    </location>
</feature>
<feature type="transmembrane region" description="Helical" evidence="6">
    <location>
        <begin position="379"/>
        <end position="403"/>
    </location>
</feature>
<feature type="transmembrane region" description="Helical" evidence="6">
    <location>
        <begin position="179"/>
        <end position="201"/>
    </location>
</feature>